<dbReference type="PROSITE" id="PS51077">
    <property type="entry name" value="HTH_ICLR"/>
    <property type="match status" value="1"/>
</dbReference>
<dbReference type="SUPFAM" id="SSF46785">
    <property type="entry name" value="Winged helix' DNA-binding domain"/>
    <property type="match status" value="1"/>
</dbReference>
<dbReference type="Gene3D" id="3.30.450.40">
    <property type="match status" value="1"/>
</dbReference>
<keyword evidence="1" id="KW-0805">Transcription regulation</keyword>
<dbReference type="InterPro" id="IPR036390">
    <property type="entry name" value="WH_DNA-bd_sf"/>
</dbReference>
<dbReference type="AlphaFoldDB" id="A0A916QI80"/>
<keyword evidence="2" id="KW-0238">DNA-binding</keyword>
<name>A0A916QI80_9LACO</name>
<organism evidence="6 7">
    <name type="scientific">Lactobacillus corticis</name>
    <dbReference type="NCBI Taxonomy" id="2201249"/>
    <lineage>
        <taxon>Bacteria</taxon>
        <taxon>Bacillati</taxon>
        <taxon>Bacillota</taxon>
        <taxon>Bacilli</taxon>
        <taxon>Lactobacillales</taxon>
        <taxon>Lactobacillaceae</taxon>
        <taxon>Lactobacillus</taxon>
    </lineage>
</organism>
<feature type="domain" description="IclR-ED" evidence="5">
    <location>
        <begin position="71"/>
        <end position="251"/>
    </location>
</feature>
<protein>
    <submittedName>
        <fullName evidence="6">IclR family transcriptional regulator</fullName>
    </submittedName>
</protein>
<dbReference type="PANTHER" id="PTHR30136:SF35">
    <property type="entry name" value="HTH-TYPE TRANSCRIPTIONAL REGULATOR RV1719"/>
    <property type="match status" value="1"/>
</dbReference>
<keyword evidence="3" id="KW-0804">Transcription</keyword>
<gene>
    <name evidence="6" type="primary">iclR_2</name>
    <name evidence="6" type="ORF">LCB40_13090</name>
</gene>
<dbReference type="SMART" id="SM00346">
    <property type="entry name" value="HTH_ICLR"/>
    <property type="match status" value="1"/>
</dbReference>
<evidence type="ECO:0000259" key="5">
    <source>
        <dbReference type="PROSITE" id="PS51078"/>
    </source>
</evidence>
<dbReference type="GO" id="GO:0045892">
    <property type="term" value="P:negative regulation of DNA-templated transcription"/>
    <property type="evidence" value="ECO:0007669"/>
    <property type="project" value="TreeGrafter"/>
</dbReference>
<evidence type="ECO:0000256" key="3">
    <source>
        <dbReference type="ARBA" id="ARBA00023163"/>
    </source>
</evidence>
<evidence type="ECO:0000259" key="4">
    <source>
        <dbReference type="PROSITE" id="PS51077"/>
    </source>
</evidence>
<proteinExistence type="predicted"/>
<dbReference type="InterPro" id="IPR014757">
    <property type="entry name" value="Tscrpt_reg_IclR_C"/>
</dbReference>
<reference evidence="6" key="1">
    <citation type="submission" date="2020-08" db="EMBL/GenBank/DDBJ databases">
        <title>Taxonomic study for Lactobacillus species isolated from hardwood bark.</title>
        <authorList>
            <person name="Tohno M."/>
            <person name="Tanizawa Y."/>
        </authorList>
    </citation>
    <scope>NUCLEOTIDE SEQUENCE</scope>
    <source>
        <strain evidence="6">B40</strain>
    </source>
</reference>
<dbReference type="EMBL" id="BMAY01000010">
    <property type="protein sequence ID" value="GFZ27429.1"/>
    <property type="molecule type" value="Genomic_DNA"/>
</dbReference>
<dbReference type="RefSeq" id="WP_212781117.1">
    <property type="nucleotide sequence ID" value="NZ_BMAY01000010.1"/>
</dbReference>
<dbReference type="GO" id="GO:0003677">
    <property type="term" value="F:DNA binding"/>
    <property type="evidence" value="ECO:0007669"/>
    <property type="project" value="UniProtKB-KW"/>
</dbReference>
<sequence length="251" mass="28120">MTEKNLYGAVILKAKDLLDIISDSEEPLTLKEISSKMTISKSTVLKILQTLEYCGLVRATGVNKKYCLGTIFIKYGDQAVHSFNLEEVAMPFLNKLRDETTEAVNLGIVENNKVVLLDRAKSTNNIRFDLVLGGTMNMYSSAMGKAILACYSDKAINSYIDHTALVKMTKNTIISRDELLSEINIIRKQGYAIDNVENQDGIYCIGFALMKNEHIFGAFSISAPLFRTNQEKINDWIALGFQTQKQILDKL</sequence>
<dbReference type="Pfam" id="PF09339">
    <property type="entry name" value="HTH_IclR"/>
    <property type="match status" value="1"/>
</dbReference>
<evidence type="ECO:0000313" key="6">
    <source>
        <dbReference type="EMBL" id="GFZ27429.1"/>
    </source>
</evidence>
<dbReference type="PANTHER" id="PTHR30136">
    <property type="entry name" value="HELIX-TURN-HELIX TRANSCRIPTIONAL REGULATOR, ICLR FAMILY"/>
    <property type="match status" value="1"/>
</dbReference>
<dbReference type="InterPro" id="IPR036388">
    <property type="entry name" value="WH-like_DNA-bd_sf"/>
</dbReference>
<comment type="caution">
    <text evidence="6">The sequence shown here is derived from an EMBL/GenBank/DDBJ whole genome shotgun (WGS) entry which is preliminary data.</text>
</comment>
<accession>A0A916QI80</accession>
<evidence type="ECO:0000313" key="7">
    <source>
        <dbReference type="Proteomes" id="UP000677218"/>
    </source>
</evidence>
<evidence type="ECO:0000256" key="2">
    <source>
        <dbReference type="ARBA" id="ARBA00023125"/>
    </source>
</evidence>
<feature type="domain" description="HTH iclR-type" evidence="4">
    <location>
        <begin position="8"/>
        <end position="70"/>
    </location>
</feature>
<dbReference type="SUPFAM" id="SSF55781">
    <property type="entry name" value="GAF domain-like"/>
    <property type="match status" value="1"/>
</dbReference>
<dbReference type="GO" id="GO:0003700">
    <property type="term" value="F:DNA-binding transcription factor activity"/>
    <property type="evidence" value="ECO:0007669"/>
    <property type="project" value="TreeGrafter"/>
</dbReference>
<dbReference type="InterPro" id="IPR005471">
    <property type="entry name" value="Tscrpt_reg_IclR_N"/>
</dbReference>
<dbReference type="Gene3D" id="1.10.10.10">
    <property type="entry name" value="Winged helix-like DNA-binding domain superfamily/Winged helix DNA-binding domain"/>
    <property type="match status" value="1"/>
</dbReference>
<dbReference type="InterPro" id="IPR050707">
    <property type="entry name" value="HTH_MetabolicPath_Reg"/>
</dbReference>
<dbReference type="Pfam" id="PF01614">
    <property type="entry name" value="IclR_C"/>
    <property type="match status" value="1"/>
</dbReference>
<keyword evidence="7" id="KW-1185">Reference proteome</keyword>
<dbReference type="PROSITE" id="PS51078">
    <property type="entry name" value="ICLR_ED"/>
    <property type="match status" value="1"/>
</dbReference>
<evidence type="ECO:0000256" key="1">
    <source>
        <dbReference type="ARBA" id="ARBA00023015"/>
    </source>
</evidence>
<dbReference type="InterPro" id="IPR029016">
    <property type="entry name" value="GAF-like_dom_sf"/>
</dbReference>
<dbReference type="Proteomes" id="UP000677218">
    <property type="component" value="Unassembled WGS sequence"/>
</dbReference>